<dbReference type="Proteomes" id="UP001156627">
    <property type="component" value="Unassembled WGS sequence"/>
</dbReference>
<accession>A0ABQ5XG13</accession>
<protein>
    <submittedName>
        <fullName evidence="1">Uncharacterized protein</fullName>
    </submittedName>
</protein>
<name>A0ABQ5XG13_9GAMM</name>
<dbReference type="EMBL" id="BSOA01000047">
    <property type="protein sequence ID" value="GLQ90023.1"/>
    <property type="molecule type" value="Genomic_DNA"/>
</dbReference>
<keyword evidence="2" id="KW-1185">Reference proteome</keyword>
<organism evidence="1 2">
    <name type="scientific">Dyella flagellata</name>
    <dbReference type="NCBI Taxonomy" id="1867833"/>
    <lineage>
        <taxon>Bacteria</taxon>
        <taxon>Pseudomonadati</taxon>
        <taxon>Pseudomonadota</taxon>
        <taxon>Gammaproteobacteria</taxon>
        <taxon>Lysobacterales</taxon>
        <taxon>Rhodanobacteraceae</taxon>
        <taxon>Dyella</taxon>
    </lineage>
</organism>
<proteinExistence type="predicted"/>
<gene>
    <name evidence="1" type="ORF">GCM10007898_35980</name>
</gene>
<reference evidence="2" key="1">
    <citation type="journal article" date="2019" name="Int. J. Syst. Evol. Microbiol.">
        <title>The Global Catalogue of Microorganisms (GCM) 10K type strain sequencing project: providing services to taxonomists for standard genome sequencing and annotation.</title>
        <authorList>
            <consortium name="The Broad Institute Genomics Platform"/>
            <consortium name="The Broad Institute Genome Sequencing Center for Infectious Disease"/>
            <person name="Wu L."/>
            <person name="Ma J."/>
        </authorList>
    </citation>
    <scope>NUCLEOTIDE SEQUENCE [LARGE SCALE GENOMIC DNA]</scope>
    <source>
        <strain evidence="2">NBRC 111981</strain>
    </source>
</reference>
<sequence>MGEGVAIAVAACGQTGDHRIGVLGIGQPDGRLFDRAHYYMQLVVPLLETAGIAHHGGNVVPSGKCLVENRVADMAGGTEQNQFHGISPCG</sequence>
<comment type="caution">
    <text evidence="1">The sequence shown here is derived from an EMBL/GenBank/DDBJ whole genome shotgun (WGS) entry which is preliminary data.</text>
</comment>
<evidence type="ECO:0000313" key="1">
    <source>
        <dbReference type="EMBL" id="GLQ90023.1"/>
    </source>
</evidence>
<evidence type="ECO:0000313" key="2">
    <source>
        <dbReference type="Proteomes" id="UP001156627"/>
    </source>
</evidence>